<reference evidence="2 3" key="1">
    <citation type="submission" date="2021-03" db="EMBL/GenBank/DDBJ databases">
        <authorList>
            <person name="Gilmore M.S."/>
            <person name="Schwartzman J."/>
            <person name="Van Tyne D."/>
            <person name="Martin M."/>
            <person name="Earl A.M."/>
            <person name="Manson A.L."/>
            <person name="Straub T."/>
            <person name="Salamzade R."/>
            <person name="Saavedra J."/>
            <person name="Lebreton F."/>
            <person name="Prichula J."/>
            <person name="Schaufler K."/>
            <person name="Gaca A."/>
            <person name="Sgardioli B."/>
            <person name="Wagenaar J."/>
            <person name="Strong T."/>
        </authorList>
    </citation>
    <scope>NUCLEOTIDE SEQUENCE [LARGE SCALE GENOMIC DNA]</scope>
    <source>
        <strain evidence="2 3">DIV1094</strain>
    </source>
</reference>
<feature type="compositionally biased region" description="Basic and acidic residues" evidence="1">
    <location>
        <begin position="41"/>
        <end position="61"/>
    </location>
</feature>
<keyword evidence="3" id="KW-1185">Reference proteome</keyword>
<protein>
    <submittedName>
        <fullName evidence="2">Uncharacterized protein</fullName>
    </submittedName>
</protein>
<dbReference type="EMBL" id="CP147250">
    <property type="protein sequence ID" value="WYJ79932.1"/>
    <property type="molecule type" value="Genomic_DNA"/>
</dbReference>
<accession>A0ABZ2SWF8</accession>
<proteinExistence type="predicted"/>
<gene>
    <name evidence="2" type="ORF">DOK79_001485</name>
</gene>
<dbReference type="RefSeq" id="WP_206856838.1">
    <property type="nucleotide sequence ID" value="NZ_CP147250.1"/>
</dbReference>
<evidence type="ECO:0000313" key="2">
    <source>
        <dbReference type="EMBL" id="WYJ79932.1"/>
    </source>
</evidence>
<feature type="region of interest" description="Disordered" evidence="1">
    <location>
        <begin position="39"/>
        <end position="61"/>
    </location>
</feature>
<evidence type="ECO:0000313" key="3">
    <source>
        <dbReference type="Proteomes" id="UP000664360"/>
    </source>
</evidence>
<dbReference type="Proteomes" id="UP000664360">
    <property type="component" value="Chromosome"/>
</dbReference>
<organism evidence="2 3">
    <name type="scientific">Candidatus Enterococcus mangumiae</name>
    <dbReference type="NCBI Taxonomy" id="2230878"/>
    <lineage>
        <taxon>Bacteria</taxon>
        <taxon>Bacillati</taxon>
        <taxon>Bacillota</taxon>
        <taxon>Bacilli</taxon>
        <taxon>Lactobacillales</taxon>
        <taxon>Enterococcaceae</taxon>
        <taxon>Enterococcus</taxon>
    </lineage>
</organism>
<evidence type="ECO:0000256" key="1">
    <source>
        <dbReference type="SAM" id="MobiDB-lite"/>
    </source>
</evidence>
<reference evidence="2 3" key="2">
    <citation type="submission" date="2024-03" db="EMBL/GenBank/DDBJ databases">
        <title>The Genome Sequence of Enterococcus sp. DIV1094.</title>
        <authorList>
            <consortium name="The Broad Institute Genomics Platform"/>
            <consortium name="The Broad Institute Microbial Omics Core"/>
            <consortium name="The Broad Institute Genomic Center for Infectious Diseases"/>
            <person name="Earl A."/>
            <person name="Manson A."/>
            <person name="Gilmore M."/>
            <person name="Schwartman J."/>
            <person name="Shea T."/>
            <person name="Abouelleil A."/>
            <person name="Cao P."/>
            <person name="Chapman S."/>
            <person name="Cusick C."/>
            <person name="Young S."/>
            <person name="Neafsey D."/>
            <person name="Nusbaum C."/>
            <person name="Birren B."/>
        </authorList>
    </citation>
    <scope>NUCLEOTIDE SEQUENCE [LARGE SCALE GENOMIC DNA]</scope>
    <source>
        <strain evidence="2 3">DIV1094</strain>
    </source>
</reference>
<name>A0ABZ2SWF8_9ENTE</name>
<sequence>MEEKELDKIKEKRKEEIEGMKQRSFAEISKIKAKNMKKLKLNKENFKEKRAKDQKNEGRAL</sequence>